<dbReference type="InterPro" id="IPR035992">
    <property type="entry name" value="Ricin_B-like_lectins"/>
</dbReference>
<keyword evidence="4" id="KW-1185">Reference proteome</keyword>
<dbReference type="Pfam" id="PF00652">
    <property type="entry name" value="Ricin_B_lectin"/>
    <property type="match status" value="1"/>
</dbReference>
<dbReference type="InterPro" id="IPR000772">
    <property type="entry name" value="Ricin_B_lectin"/>
</dbReference>
<dbReference type="SUPFAM" id="SSF50370">
    <property type="entry name" value="Ricin B-like lectins"/>
    <property type="match status" value="1"/>
</dbReference>
<feature type="chain" id="PRO_5022969768" description="Ricin B lectin domain-containing protein" evidence="1">
    <location>
        <begin position="21"/>
        <end position="163"/>
    </location>
</feature>
<reference evidence="3" key="1">
    <citation type="journal article" date="2018" name="Genome Biol. Evol.">
        <title>Genomics and development of Lentinus tigrinus, a white-rot wood-decaying mushroom with dimorphic fruiting bodies.</title>
        <authorList>
            <person name="Wu B."/>
            <person name="Xu Z."/>
            <person name="Knudson A."/>
            <person name="Carlson A."/>
            <person name="Chen N."/>
            <person name="Kovaka S."/>
            <person name="LaButti K."/>
            <person name="Lipzen A."/>
            <person name="Pennachio C."/>
            <person name="Riley R."/>
            <person name="Schakwitz W."/>
            <person name="Umezawa K."/>
            <person name="Ohm R.A."/>
            <person name="Grigoriev I.V."/>
            <person name="Nagy L.G."/>
            <person name="Gibbons J."/>
            <person name="Hibbett D."/>
        </authorList>
    </citation>
    <scope>NUCLEOTIDE SEQUENCE [LARGE SCALE GENOMIC DNA]</scope>
    <source>
        <strain evidence="3">ALCF2SS1-6</strain>
    </source>
</reference>
<proteinExistence type="predicted"/>
<dbReference type="Proteomes" id="UP000313359">
    <property type="component" value="Unassembled WGS sequence"/>
</dbReference>
<evidence type="ECO:0000313" key="4">
    <source>
        <dbReference type="Proteomes" id="UP000313359"/>
    </source>
</evidence>
<feature type="domain" description="Ricin B lectin" evidence="2">
    <location>
        <begin position="65"/>
        <end position="152"/>
    </location>
</feature>
<dbReference type="Gene3D" id="2.80.10.50">
    <property type="match status" value="1"/>
</dbReference>
<protein>
    <recommendedName>
        <fullName evidence="2">Ricin B lectin domain-containing protein</fullName>
    </recommendedName>
</protein>
<gene>
    <name evidence="3" type="ORF">L227DRAFT_597831</name>
</gene>
<sequence length="163" mass="17509">MKTFFAVLATALTAASYVEAAIPNNTPLHINSHLDSGLALTLANNVPTAFLLVDSPGSSTPSDLSLFNLTAGEQYGQIFHDDLCITANGVTPGNALVVDTCSDDPAQLWWMAESRLTIQNADNNCITLCDEALRAVVLLEACNITIADRQEWKTFVAITRPDL</sequence>
<accession>A0A5C2SQB4</accession>
<evidence type="ECO:0000259" key="2">
    <source>
        <dbReference type="Pfam" id="PF00652"/>
    </source>
</evidence>
<evidence type="ECO:0000313" key="3">
    <source>
        <dbReference type="EMBL" id="RPD65297.1"/>
    </source>
</evidence>
<feature type="signal peptide" evidence="1">
    <location>
        <begin position="1"/>
        <end position="20"/>
    </location>
</feature>
<dbReference type="OrthoDB" id="2751468at2759"/>
<name>A0A5C2SQB4_9APHY</name>
<dbReference type="EMBL" id="ML122252">
    <property type="protein sequence ID" value="RPD65297.1"/>
    <property type="molecule type" value="Genomic_DNA"/>
</dbReference>
<evidence type="ECO:0000256" key="1">
    <source>
        <dbReference type="SAM" id="SignalP"/>
    </source>
</evidence>
<organism evidence="3 4">
    <name type="scientific">Lentinus tigrinus ALCF2SS1-6</name>
    <dbReference type="NCBI Taxonomy" id="1328759"/>
    <lineage>
        <taxon>Eukaryota</taxon>
        <taxon>Fungi</taxon>
        <taxon>Dikarya</taxon>
        <taxon>Basidiomycota</taxon>
        <taxon>Agaricomycotina</taxon>
        <taxon>Agaricomycetes</taxon>
        <taxon>Polyporales</taxon>
        <taxon>Polyporaceae</taxon>
        <taxon>Lentinus</taxon>
    </lineage>
</organism>
<dbReference type="AlphaFoldDB" id="A0A5C2SQB4"/>
<keyword evidence="1" id="KW-0732">Signal</keyword>
<dbReference type="PROSITE" id="PS50231">
    <property type="entry name" value="RICIN_B_LECTIN"/>
    <property type="match status" value="1"/>
</dbReference>